<dbReference type="Proteomes" id="UP001084197">
    <property type="component" value="Unassembled WGS sequence"/>
</dbReference>
<feature type="transmembrane region" description="Helical" evidence="1">
    <location>
        <begin position="7"/>
        <end position="27"/>
    </location>
</feature>
<dbReference type="EMBL" id="JAPRAT010000002">
    <property type="protein sequence ID" value="MCZ0701964.1"/>
    <property type="molecule type" value="Genomic_DNA"/>
</dbReference>
<feature type="transmembrane region" description="Helical" evidence="1">
    <location>
        <begin position="33"/>
        <end position="53"/>
    </location>
</feature>
<evidence type="ECO:0000313" key="3">
    <source>
        <dbReference type="Proteomes" id="UP001084197"/>
    </source>
</evidence>
<sequence>MKHVQLFVVKFLATLGLLYLVLGFGYGVTLGNVFMLTLVIGTVAYLVGDLFILPRTNNTVATVADFIVAFVVIFLMTDLIAIDANIFTASFISALALGVFELFFHKYVYEALDFSSEDFITSGGMEYHMETSEEFHPEYDEDFEDEDELF</sequence>
<evidence type="ECO:0000313" key="2">
    <source>
        <dbReference type="EMBL" id="MCZ0701964.1"/>
    </source>
</evidence>
<keyword evidence="1" id="KW-0812">Transmembrane</keyword>
<protein>
    <submittedName>
        <fullName evidence="2">YndM family protein</fullName>
    </submittedName>
</protein>
<evidence type="ECO:0000256" key="1">
    <source>
        <dbReference type="SAM" id="Phobius"/>
    </source>
</evidence>
<feature type="transmembrane region" description="Helical" evidence="1">
    <location>
        <begin position="60"/>
        <end position="80"/>
    </location>
</feature>
<organism evidence="2 3">
    <name type="scientific">Natronobacillus azotifigens</name>
    <dbReference type="NCBI Taxonomy" id="472978"/>
    <lineage>
        <taxon>Bacteria</taxon>
        <taxon>Bacillati</taxon>
        <taxon>Bacillota</taxon>
        <taxon>Bacilli</taxon>
        <taxon>Bacillales</taxon>
        <taxon>Bacillaceae</taxon>
        <taxon>Natronobacillus</taxon>
    </lineage>
</organism>
<keyword evidence="1" id="KW-1133">Transmembrane helix</keyword>
<keyword evidence="3" id="KW-1185">Reference proteome</keyword>
<dbReference type="AlphaFoldDB" id="A0A9J6R9K8"/>
<gene>
    <name evidence="2" type="ORF">OWO01_01905</name>
</gene>
<accession>A0A9J6R9K8</accession>
<reference evidence="2" key="1">
    <citation type="submission" date="2022-11" db="EMBL/GenBank/DDBJ databases">
        <title>WGS of Natronobacillus azotifigens 24KS-1, an anaerobic diazotrophic haloalkaliphile from soda-rich habitats.</title>
        <authorList>
            <person name="Sorokin D.Y."/>
            <person name="Merkel A.Y."/>
        </authorList>
    </citation>
    <scope>NUCLEOTIDE SEQUENCE</scope>
    <source>
        <strain evidence="2">24KS-1</strain>
    </source>
</reference>
<name>A0A9J6R9K8_9BACI</name>
<dbReference type="Pfam" id="PF10710">
    <property type="entry name" value="DUF2512"/>
    <property type="match status" value="1"/>
</dbReference>
<dbReference type="RefSeq" id="WP_268778731.1">
    <property type="nucleotide sequence ID" value="NZ_JAPRAT010000002.1"/>
</dbReference>
<feature type="transmembrane region" description="Helical" evidence="1">
    <location>
        <begin position="86"/>
        <end position="104"/>
    </location>
</feature>
<proteinExistence type="predicted"/>
<comment type="caution">
    <text evidence="2">The sequence shown here is derived from an EMBL/GenBank/DDBJ whole genome shotgun (WGS) entry which is preliminary data.</text>
</comment>
<dbReference type="InterPro" id="IPR019649">
    <property type="entry name" value="DUF2512"/>
</dbReference>
<keyword evidence="1" id="KW-0472">Membrane</keyword>